<gene>
    <name evidence="1" type="ORF">DPMN_146261</name>
</gene>
<dbReference type="AlphaFoldDB" id="A0A9D4F6Q0"/>
<accession>A0A9D4F6Q0</accession>
<organism evidence="1 2">
    <name type="scientific">Dreissena polymorpha</name>
    <name type="common">Zebra mussel</name>
    <name type="synonym">Mytilus polymorpha</name>
    <dbReference type="NCBI Taxonomy" id="45954"/>
    <lineage>
        <taxon>Eukaryota</taxon>
        <taxon>Metazoa</taxon>
        <taxon>Spiralia</taxon>
        <taxon>Lophotrochozoa</taxon>
        <taxon>Mollusca</taxon>
        <taxon>Bivalvia</taxon>
        <taxon>Autobranchia</taxon>
        <taxon>Heteroconchia</taxon>
        <taxon>Euheterodonta</taxon>
        <taxon>Imparidentia</taxon>
        <taxon>Neoheterodontei</taxon>
        <taxon>Myida</taxon>
        <taxon>Dreissenoidea</taxon>
        <taxon>Dreissenidae</taxon>
        <taxon>Dreissena</taxon>
    </lineage>
</organism>
<name>A0A9D4F6Q0_DREPO</name>
<dbReference type="Proteomes" id="UP000828390">
    <property type="component" value="Unassembled WGS sequence"/>
</dbReference>
<evidence type="ECO:0000313" key="1">
    <source>
        <dbReference type="EMBL" id="KAH3792762.1"/>
    </source>
</evidence>
<sequence>MGVAVSPDGKRIYVTDRHNDSLATLTLDGAIIAMLEDSAFRTSFTIPNLHVAATGQVFVFGDKYVSQVNTDGKKLLATVEVDGCPKSVYFNVDNSKLLVGMLDNDRMSEFKTTS</sequence>
<dbReference type="InterPro" id="IPR011044">
    <property type="entry name" value="Quino_amine_DH_bsu"/>
</dbReference>
<reference evidence="1" key="2">
    <citation type="submission" date="2020-11" db="EMBL/GenBank/DDBJ databases">
        <authorList>
            <person name="McCartney M.A."/>
            <person name="Auch B."/>
            <person name="Kono T."/>
            <person name="Mallez S."/>
            <person name="Becker A."/>
            <person name="Gohl D.M."/>
            <person name="Silverstein K.A.T."/>
            <person name="Koren S."/>
            <person name="Bechman K.B."/>
            <person name="Herman A."/>
            <person name="Abrahante J.E."/>
            <person name="Garbe J."/>
        </authorList>
    </citation>
    <scope>NUCLEOTIDE SEQUENCE</scope>
    <source>
        <strain evidence="1">Duluth1</strain>
        <tissue evidence="1">Whole animal</tissue>
    </source>
</reference>
<keyword evidence="2" id="KW-1185">Reference proteome</keyword>
<dbReference type="EMBL" id="JAIWYP010000007">
    <property type="protein sequence ID" value="KAH3792762.1"/>
    <property type="molecule type" value="Genomic_DNA"/>
</dbReference>
<comment type="caution">
    <text evidence="1">The sequence shown here is derived from an EMBL/GenBank/DDBJ whole genome shotgun (WGS) entry which is preliminary data.</text>
</comment>
<dbReference type="InterPro" id="IPR015943">
    <property type="entry name" value="WD40/YVTN_repeat-like_dom_sf"/>
</dbReference>
<proteinExistence type="predicted"/>
<protein>
    <submittedName>
        <fullName evidence="1">Uncharacterized protein</fullName>
    </submittedName>
</protein>
<evidence type="ECO:0000313" key="2">
    <source>
        <dbReference type="Proteomes" id="UP000828390"/>
    </source>
</evidence>
<dbReference type="SUPFAM" id="SSF50969">
    <property type="entry name" value="YVTN repeat-like/Quinoprotein amine dehydrogenase"/>
    <property type="match status" value="1"/>
</dbReference>
<reference evidence="1" key="1">
    <citation type="journal article" date="2019" name="bioRxiv">
        <title>The Genome of the Zebra Mussel, Dreissena polymorpha: A Resource for Invasive Species Research.</title>
        <authorList>
            <person name="McCartney M.A."/>
            <person name="Auch B."/>
            <person name="Kono T."/>
            <person name="Mallez S."/>
            <person name="Zhang Y."/>
            <person name="Obille A."/>
            <person name="Becker A."/>
            <person name="Abrahante J.E."/>
            <person name="Garbe J."/>
            <person name="Badalamenti J.P."/>
            <person name="Herman A."/>
            <person name="Mangelson H."/>
            <person name="Liachko I."/>
            <person name="Sullivan S."/>
            <person name="Sone E.D."/>
            <person name="Koren S."/>
            <person name="Silverstein K.A.T."/>
            <person name="Beckman K.B."/>
            <person name="Gohl D.M."/>
        </authorList>
    </citation>
    <scope>NUCLEOTIDE SEQUENCE</scope>
    <source>
        <strain evidence="1">Duluth1</strain>
        <tissue evidence="1">Whole animal</tissue>
    </source>
</reference>
<dbReference type="Gene3D" id="2.130.10.10">
    <property type="entry name" value="YVTN repeat-like/Quinoprotein amine dehydrogenase"/>
    <property type="match status" value="1"/>
</dbReference>